<dbReference type="Proteomes" id="UP000095280">
    <property type="component" value="Unplaced"/>
</dbReference>
<dbReference type="InterPro" id="IPR001660">
    <property type="entry name" value="SAM"/>
</dbReference>
<dbReference type="WBParaSite" id="maker-unitig_44400-snap-gene-0.2-mRNA-1">
    <property type="protein sequence ID" value="maker-unitig_44400-snap-gene-0.2-mRNA-1"/>
    <property type="gene ID" value="maker-unitig_44400-snap-gene-0.2"/>
</dbReference>
<evidence type="ECO:0000313" key="4">
    <source>
        <dbReference type="WBParaSite" id="maker-unitig_44400-snap-gene-0.2-mRNA-1"/>
    </source>
</evidence>
<dbReference type="GO" id="GO:0045892">
    <property type="term" value="P:negative regulation of DNA-templated transcription"/>
    <property type="evidence" value="ECO:0007669"/>
    <property type="project" value="TreeGrafter"/>
</dbReference>
<accession>A0A1I8FS34</accession>
<sequence length="420" mass="46720">PNDLPTTNAELPAMKSTTKTMMKKSTRETTDEGGEAEPQDGARRCRTPARRTLLPAPPPAAPSASASKTMTTSISCRPRHPLCSRRLSHRRRRRTCPNGPPDTFANSFRQSESKPVPPGPVFHEHDIDGKALLLLSSDMMMKYMGVKLGPALKLLNCVEKAKRRLTAENRQLKFITTPEPGLPVASPGPAACPFSALNLENRLRILNAQHPPLLVRYLSKRFIETYQSGIDILYSTGLRAGQRSLACLSWADSFLFVLRRHPVRQRAARQTVPRVGAHLRSRQRAVSAGTAKERRLQPCWVGQQDGLIWLLRHTATTRPKWRFSAASSAVGTSHPPLRIRRSSRPDFHRPDRRGQPEQHRGRATACARPACRDRGQLQQQRHSSRACWLSGEGTSCRRVSLAACDHIAEPKKRKQAGAAG</sequence>
<dbReference type="Pfam" id="PF00536">
    <property type="entry name" value="SAM_1"/>
    <property type="match status" value="1"/>
</dbReference>
<organism evidence="3 4">
    <name type="scientific">Macrostomum lignano</name>
    <dbReference type="NCBI Taxonomy" id="282301"/>
    <lineage>
        <taxon>Eukaryota</taxon>
        <taxon>Metazoa</taxon>
        <taxon>Spiralia</taxon>
        <taxon>Lophotrochozoa</taxon>
        <taxon>Platyhelminthes</taxon>
        <taxon>Rhabditophora</taxon>
        <taxon>Macrostomorpha</taxon>
        <taxon>Macrostomida</taxon>
        <taxon>Macrostomidae</taxon>
        <taxon>Macrostomum</taxon>
    </lineage>
</organism>
<feature type="compositionally biased region" description="Basic residues" evidence="1">
    <location>
        <begin position="77"/>
        <end position="95"/>
    </location>
</feature>
<feature type="domain" description="SAM" evidence="2">
    <location>
        <begin position="122"/>
        <end position="161"/>
    </location>
</feature>
<dbReference type="InterPro" id="IPR013761">
    <property type="entry name" value="SAM/pointed_sf"/>
</dbReference>
<dbReference type="PANTHER" id="PTHR12247">
    <property type="entry name" value="POLYCOMB GROUP PROTEIN"/>
    <property type="match status" value="1"/>
</dbReference>
<dbReference type="Gene3D" id="1.10.150.50">
    <property type="entry name" value="Transcription Factor, Ets-1"/>
    <property type="match status" value="1"/>
</dbReference>
<evidence type="ECO:0000313" key="3">
    <source>
        <dbReference type="Proteomes" id="UP000095280"/>
    </source>
</evidence>
<feature type="compositionally biased region" description="Basic and acidic residues" evidence="1">
    <location>
        <begin position="343"/>
        <end position="360"/>
    </location>
</feature>
<feature type="region of interest" description="Disordered" evidence="1">
    <location>
        <begin position="1"/>
        <end position="121"/>
    </location>
</feature>
<evidence type="ECO:0000256" key="1">
    <source>
        <dbReference type="SAM" id="MobiDB-lite"/>
    </source>
</evidence>
<dbReference type="SUPFAM" id="SSF47769">
    <property type="entry name" value="SAM/Pointed domain"/>
    <property type="match status" value="1"/>
</dbReference>
<keyword evidence="3" id="KW-1185">Reference proteome</keyword>
<evidence type="ECO:0000259" key="2">
    <source>
        <dbReference type="Pfam" id="PF00536"/>
    </source>
</evidence>
<proteinExistence type="predicted"/>
<dbReference type="GO" id="GO:0005634">
    <property type="term" value="C:nucleus"/>
    <property type="evidence" value="ECO:0007669"/>
    <property type="project" value="TreeGrafter"/>
</dbReference>
<name>A0A1I8FS34_9PLAT</name>
<dbReference type="InterPro" id="IPR050548">
    <property type="entry name" value="PcG_chromatin_remod_factors"/>
</dbReference>
<dbReference type="GO" id="GO:0042393">
    <property type="term" value="F:histone binding"/>
    <property type="evidence" value="ECO:0007669"/>
    <property type="project" value="TreeGrafter"/>
</dbReference>
<dbReference type="PANTHER" id="PTHR12247:SF132">
    <property type="entry name" value="POLYCOMB PROTEIN SCM"/>
    <property type="match status" value="1"/>
</dbReference>
<dbReference type="AlphaFoldDB" id="A0A1I8FS34"/>
<feature type="region of interest" description="Disordered" evidence="1">
    <location>
        <begin position="324"/>
        <end position="368"/>
    </location>
</feature>
<dbReference type="GO" id="GO:0003682">
    <property type="term" value="F:chromatin binding"/>
    <property type="evidence" value="ECO:0007669"/>
    <property type="project" value="TreeGrafter"/>
</dbReference>
<protein>
    <submittedName>
        <fullName evidence="4">SAM domain-containing protein</fullName>
    </submittedName>
</protein>
<reference evidence="4" key="1">
    <citation type="submission" date="2016-11" db="UniProtKB">
        <authorList>
            <consortium name="WormBaseParasite"/>
        </authorList>
    </citation>
    <scope>IDENTIFICATION</scope>
</reference>